<dbReference type="AlphaFoldDB" id="A0A2M7WT29"/>
<evidence type="ECO:0000259" key="2">
    <source>
        <dbReference type="Pfam" id="PF16653"/>
    </source>
</evidence>
<gene>
    <name evidence="3" type="ORF">CO185_00295</name>
</gene>
<name>A0A2M7WT29_9BACT</name>
<proteinExistence type="predicted"/>
<evidence type="ECO:0000313" key="3">
    <source>
        <dbReference type="EMBL" id="PJA33170.1"/>
    </source>
</evidence>
<dbReference type="InterPro" id="IPR032095">
    <property type="entry name" value="Sacchrp_dh-like_C"/>
</dbReference>
<comment type="caution">
    <text evidence="3">The sequence shown here is derived from an EMBL/GenBank/DDBJ whole genome shotgun (WGS) entry which is preliminary data.</text>
</comment>
<dbReference type="Pfam" id="PF16653">
    <property type="entry name" value="Sacchrp_dh_C"/>
    <property type="match status" value="1"/>
</dbReference>
<accession>A0A2M7WT29</accession>
<feature type="domain" description="Saccharopine dehydrogenase NADP binding" evidence="1">
    <location>
        <begin position="10"/>
        <end position="140"/>
    </location>
</feature>
<dbReference type="EMBL" id="PFXF01000005">
    <property type="protein sequence ID" value="PJA33170.1"/>
    <property type="molecule type" value="Genomic_DNA"/>
</dbReference>
<feature type="domain" description="Saccharopine dehydrogenase-like C-terminal" evidence="2">
    <location>
        <begin position="155"/>
        <end position="436"/>
    </location>
</feature>
<dbReference type="Gene3D" id="3.40.50.720">
    <property type="entry name" value="NAD(P)-binding Rossmann-like Domain"/>
    <property type="match status" value="1"/>
</dbReference>
<organism evidence="3 4">
    <name type="scientific">Candidatus Zambryskibacteria bacterium CG_4_9_14_3_um_filter_42_15</name>
    <dbReference type="NCBI Taxonomy" id="1975112"/>
    <lineage>
        <taxon>Bacteria</taxon>
        <taxon>Candidatus Zambryskiibacteriota</taxon>
    </lineage>
</organism>
<reference evidence="4" key="1">
    <citation type="submission" date="2017-09" db="EMBL/GenBank/DDBJ databases">
        <title>Depth-based differentiation of microbial function through sediment-hosted aquifers and enrichment of novel symbionts in the deep terrestrial subsurface.</title>
        <authorList>
            <person name="Probst A.J."/>
            <person name="Ladd B."/>
            <person name="Jarett J.K."/>
            <person name="Geller-Mcgrath D.E."/>
            <person name="Sieber C.M.K."/>
            <person name="Emerson J.B."/>
            <person name="Anantharaman K."/>
            <person name="Thomas B.C."/>
            <person name="Malmstrom R."/>
            <person name="Stieglmeier M."/>
            <person name="Klingl A."/>
            <person name="Woyke T."/>
            <person name="Ryan C.M."/>
            <person name="Banfield J.F."/>
        </authorList>
    </citation>
    <scope>NUCLEOTIDE SEQUENCE [LARGE SCALE GENOMIC DNA]</scope>
</reference>
<dbReference type="Proteomes" id="UP000230758">
    <property type="component" value="Unassembled WGS sequence"/>
</dbReference>
<dbReference type="Gene3D" id="3.30.360.30">
    <property type="entry name" value="homospermidine synthase like"/>
    <property type="match status" value="1"/>
</dbReference>
<dbReference type="Pfam" id="PF03435">
    <property type="entry name" value="Sacchrp_dh_NADP"/>
    <property type="match status" value="1"/>
</dbReference>
<dbReference type="InterPro" id="IPR005097">
    <property type="entry name" value="Sacchrp_dh_NADP-bd"/>
</dbReference>
<evidence type="ECO:0000259" key="1">
    <source>
        <dbReference type="Pfam" id="PF03435"/>
    </source>
</evidence>
<protein>
    <submittedName>
        <fullName evidence="3">Homospermidine synthase</fullName>
    </submittedName>
</protein>
<evidence type="ECO:0000313" key="4">
    <source>
        <dbReference type="Proteomes" id="UP000230758"/>
    </source>
</evidence>
<dbReference type="InterPro" id="IPR023181">
    <property type="entry name" value="Homospermid_syn-like_C"/>
</dbReference>
<sequence>MIKQKFSGKILIIGFGSIGQGYLPILLRHFDVAKKNITIVTGDNRGEKIAKKYGVRFIIEPLKRANYKKAILSRVGRGDFLLNLSVDVYSVDVIKLCQKNGILYLDTVVESWKGYYTDKTFSVSERSNYNLREQALALRKLSLKGERPTAVIAHGANPGLVSHFVKEALLKIAKDIGKKVAEPRTRKDWAKLAQTLGVKVIHIAERDTQKEKEPKKIDEFLNTWSVDGLYSEGLQPSEMGWGTHEKRLPEFGREHKSGCKSAIYLEQPGFTTQVRSWTPVSGQQYGWVITHHESISIADYLTLKDKNKVLYRPTVHYAYHPCDSAVLSLLESAERGGKLPSTTRVIRDKIMKGGVDELGVLLMGHKKNALWYGSSLSIDKTRKLTPYNNATSLQVVAGLLGAMSWIMKNPNRGILDAEEIDHRSVMKSARPYLGKMLARYTNWTPLQGRGELFPEKLDTKDPWQFDNFLV</sequence>